<feature type="compositionally biased region" description="Basic and acidic residues" evidence="1">
    <location>
        <begin position="74"/>
        <end position="91"/>
    </location>
</feature>
<dbReference type="AlphaFoldDB" id="A0A640KI02"/>
<keyword evidence="2" id="KW-0812">Transmembrane</keyword>
<comment type="caution">
    <text evidence="3">The sequence shown here is derived from an EMBL/GenBank/DDBJ whole genome shotgun (WGS) entry which is preliminary data.</text>
</comment>
<organism evidence="3 4">
    <name type="scientific">Leishmania tarentolae</name>
    <name type="common">Sauroleishmania tarentolae</name>
    <dbReference type="NCBI Taxonomy" id="5689"/>
    <lineage>
        <taxon>Eukaryota</taxon>
        <taxon>Discoba</taxon>
        <taxon>Euglenozoa</taxon>
        <taxon>Kinetoplastea</taxon>
        <taxon>Metakinetoplastina</taxon>
        <taxon>Trypanosomatida</taxon>
        <taxon>Trypanosomatidae</taxon>
        <taxon>Leishmaniinae</taxon>
        <taxon>Leishmania</taxon>
        <taxon>lizard Leishmania</taxon>
    </lineage>
</organism>
<dbReference type="Proteomes" id="UP000419144">
    <property type="component" value="Unassembled WGS sequence"/>
</dbReference>
<evidence type="ECO:0000313" key="3">
    <source>
        <dbReference type="EMBL" id="GET87119.1"/>
    </source>
</evidence>
<accession>A0A640KI02</accession>
<feature type="transmembrane region" description="Helical" evidence="2">
    <location>
        <begin position="42"/>
        <end position="58"/>
    </location>
</feature>
<keyword evidence="2" id="KW-1133">Transmembrane helix</keyword>
<reference evidence="3" key="1">
    <citation type="submission" date="2019-11" db="EMBL/GenBank/DDBJ databases">
        <title>Leishmania tarentolae CDS.</title>
        <authorList>
            <person name="Goto Y."/>
            <person name="Yamagishi J."/>
        </authorList>
    </citation>
    <scope>NUCLEOTIDE SEQUENCE [LARGE SCALE GENOMIC DNA]</scope>
    <source>
        <strain evidence="3">Parrot Tar II</strain>
    </source>
</reference>
<feature type="region of interest" description="Disordered" evidence="1">
    <location>
        <begin position="65"/>
        <end position="91"/>
    </location>
</feature>
<evidence type="ECO:0000256" key="2">
    <source>
        <dbReference type="SAM" id="Phobius"/>
    </source>
</evidence>
<keyword evidence="4" id="KW-1185">Reference proteome</keyword>
<dbReference type="EMBL" id="BLBS01000018">
    <property type="protein sequence ID" value="GET87119.1"/>
    <property type="molecule type" value="Genomic_DNA"/>
</dbReference>
<protein>
    <submittedName>
        <fullName evidence="3">Unspecified product</fullName>
    </submittedName>
</protein>
<keyword evidence="2" id="KW-0472">Membrane</keyword>
<dbReference type="OrthoDB" id="272975at2759"/>
<gene>
    <name evidence="3" type="ORF">LtaPh_1408800</name>
</gene>
<sequence>MLTRACHWPLSVAEHHIMPAAPPPLSWKARLCNFYTSNKRDIFFGFVAFFALATVARAEMMRKGVLQPPPPQEVHPKVSREFGKSKRKSEE</sequence>
<evidence type="ECO:0000256" key="1">
    <source>
        <dbReference type="SAM" id="MobiDB-lite"/>
    </source>
</evidence>
<dbReference type="VEuPathDB" id="TriTrypDB:LtaPh_1408800"/>
<evidence type="ECO:0000313" key="4">
    <source>
        <dbReference type="Proteomes" id="UP000419144"/>
    </source>
</evidence>
<name>A0A640KI02_LEITA</name>
<proteinExistence type="predicted"/>